<dbReference type="GO" id="GO:0005975">
    <property type="term" value="P:carbohydrate metabolic process"/>
    <property type="evidence" value="ECO:0007669"/>
    <property type="project" value="InterPro"/>
</dbReference>
<dbReference type="GO" id="GO:0016757">
    <property type="term" value="F:glycosyltransferase activity"/>
    <property type="evidence" value="ECO:0007669"/>
    <property type="project" value="UniProtKB-KW"/>
</dbReference>
<dbReference type="Gene3D" id="3.40.50.2000">
    <property type="entry name" value="Glycogen Phosphorylase B"/>
    <property type="match status" value="2"/>
</dbReference>
<dbReference type="PANTHER" id="PTHR12526:SF625">
    <property type="entry name" value="PHOSPHATIDYLINOSITOL GLYCAN-CLASS A"/>
    <property type="match status" value="1"/>
</dbReference>
<organism evidence="5 6">
    <name type="scientific">Polarella glacialis</name>
    <name type="common">Dinoflagellate</name>
    <dbReference type="NCBI Taxonomy" id="89957"/>
    <lineage>
        <taxon>Eukaryota</taxon>
        <taxon>Sar</taxon>
        <taxon>Alveolata</taxon>
        <taxon>Dinophyceae</taxon>
        <taxon>Suessiales</taxon>
        <taxon>Suessiaceae</taxon>
        <taxon>Polarella</taxon>
    </lineage>
</organism>
<dbReference type="PANTHER" id="PTHR12526">
    <property type="entry name" value="GLYCOSYLTRANSFERASE"/>
    <property type="match status" value="1"/>
</dbReference>
<dbReference type="InterPro" id="IPR028098">
    <property type="entry name" value="Glyco_trans_4-like_N"/>
</dbReference>
<evidence type="ECO:0000256" key="1">
    <source>
        <dbReference type="ARBA" id="ARBA00022676"/>
    </source>
</evidence>
<evidence type="ECO:0000259" key="4">
    <source>
        <dbReference type="Pfam" id="PF13439"/>
    </source>
</evidence>
<dbReference type="InterPro" id="IPR006048">
    <property type="entry name" value="A-amylase/branching_C"/>
</dbReference>
<dbReference type="EMBL" id="CAJNNW010036691">
    <property type="protein sequence ID" value="CAE8736752.1"/>
    <property type="molecule type" value="Genomic_DNA"/>
</dbReference>
<accession>A0A813LSU9</accession>
<dbReference type="SUPFAM" id="SSF50985">
    <property type="entry name" value="RCC1/BLIP-II"/>
    <property type="match status" value="2"/>
</dbReference>
<feature type="domain" description="Alpha-amylase/branching enzyme C-terminal all beta" evidence="3">
    <location>
        <begin position="810"/>
        <end position="896"/>
    </location>
</feature>
<dbReference type="AlphaFoldDB" id="A0A813LSU9"/>
<dbReference type="Proteomes" id="UP000626109">
    <property type="component" value="Unassembled WGS sequence"/>
</dbReference>
<comment type="caution">
    <text evidence="5">The sequence shown here is derived from an EMBL/GenBank/DDBJ whole genome shotgun (WGS) entry which is preliminary data.</text>
</comment>
<reference evidence="5" key="1">
    <citation type="submission" date="2021-02" db="EMBL/GenBank/DDBJ databases">
        <authorList>
            <person name="Dougan E. K."/>
            <person name="Rhodes N."/>
            <person name="Thang M."/>
            <person name="Chan C."/>
        </authorList>
    </citation>
    <scope>NUCLEOTIDE SEQUENCE</scope>
</reference>
<dbReference type="SUPFAM" id="SSF51011">
    <property type="entry name" value="Glycosyl hydrolase domain"/>
    <property type="match status" value="1"/>
</dbReference>
<evidence type="ECO:0000259" key="3">
    <source>
        <dbReference type="Pfam" id="PF02806"/>
    </source>
</evidence>
<feature type="domain" description="Glycosyltransferase subfamily 4-like N-terminal" evidence="4">
    <location>
        <begin position="377"/>
        <end position="472"/>
    </location>
</feature>
<proteinExistence type="predicted"/>
<dbReference type="Pfam" id="PF02806">
    <property type="entry name" value="Alpha-amylase_C"/>
    <property type="match status" value="1"/>
</dbReference>
<evidence type="ECO:0000313" key="5">
    <source>
        <dbReference type="EMBL" id="CAE8736752.1"/>
    </source>
</evidence>
<dbReference type="Gene3D" id="2.60.40.1180">
    <property type="entry name" value="Golgi alpha-mannosidase II"/>
    <property type="match status" value="1"/>
</dbReference>
<dbReference type="Pfam" id="PF00534">
    <property type="entry name" value="Glycos_transf_1"/>
    <property type="match status" value="1"/>
</dbReference>
<keyword evidence="1" id="KW-0808">Transferase</keyword>
<dbReference type="Gene3D" id="3.20.20.80">
    <property type="entry name" value="Glycosidases"/>
    <property type="match status" value="1"/>
</dbReference>
<dbReference type="InterPro" id="IPR013780">
    <property type="entry name" value="Glyco_hydro_b"/>
</dbReference>
<evidence type="ECO:0000259" key="2">
    <source>
        <dbReference type="Pfam" id="PF00534"/>
    </source>
</evidence>
<evidence type="ECO:0000313" key="6">
    <source>
        <dbReference type="Proteomes" id="UP000626109"/>
    </source>
</evidence>
<dbReference type="CDD" id="cd03801">
    <property type="entry name" value="GT4_PimA-like"/>
    <property type="match status" value="1"/>
</dbReference>
<dbReference type="InterPro" id="IPR001296">
    <property type="entry name" value="Glyco_trans_1"/>
</dbReference>
<dbReference type="InterPro" id="IPR009091">
    <property type="entry name" value="RCC1/BLIP-II"/>
</dbReference>
<keyword evidence="1" id="KW-0328">Glycosyltransferase</keyword>
<protein>
    <submittedName>
        <fullName evidence="5">Uncharacterized protein</fullName>
    </submittedName>
</protein>
<gene>
    <name evidence="5" type="ORF">PGLA2088_LOCUS48456</name>
</gene>
<dbReference type="GO" id="GO:0043169">
    <property type="term" value="F:cation binding"/>
    <property type="evidence" value="ECO:0007669"/>
    <property type="project" value="InterPro"/>
</dbReference>
<dbReference type="Gene3D" id="2.130.10.30">
    <property type="entry name" value="Regulator of chromosome condensation 1/beta-lactamase-inhibitor protein II"/>
    <property type="match status" value="2"/>
</dbReference>
<feature type="domain" description="Glycosyl transferase family 1" evidence="2">
    <location>
        <begin position="487"/>
        <end position="651"/>
    </location>
</feature>
<sequence length="923" mass="95896">MQVKSAREGETVLGFAESAEQCVLAPALANGSLVTWGNADTGGNSSAVAPLLTEGVVQVCGNNHAFAAIKANGSVVTWGDGNYGGNSSEVAPLLTEGVVQVCGTNFAFAAMKANGSVANGSVVTWGRAGHGGNSSAVAPLLTEGVVQVCGTNFAFAAIKANGSVANGSVVTWGRADHGGNSSAVAALLTEGVVQVCGNTVAFAAIKANGSVVTWCTGSHGGNSFAVAPLLTEGVVQVCGNNNAFAAIKANGSVVTWGRADHGGNSSAVAPLLTEGVVQVCGNQNAFAAIKSNGIVVTWGDGNCGGNSSAVAPLLTEGVVQVCGNNNAFAAIKANGSVVTWGRADHGGNSSAVAALLTENMCSAFVGDLLQVEPAVGGFDIIHGHDWLVGPAVAQLQSRGKRVIFTMHSTETGRCGNVAYGGQSARIRAIEGHACHAAERVIAVSGVLKDEVCSHYSVHGAKVEVIYNGIHAEQIAKMEWEDEWTGNTKKDKGFDVMDPMFLFVGRLAVQKGPDLLLEAIPMILSSRGNAKFVIVGDGHMKAALEARAAQLGISHAVHFAGSVKSGSAHLKALFKSCDAVVVPSRNEPFGIVVLEAWAAGKPVVATTCGGPRDFVKPDREGYLVDPNPSSIAWGICKICENFEHSRWMGSVAKAKALEEFNWDFIARQTEQVYYEQLCLHGAPRCRTKGPGAGAPLAASLLGPCRDAMGVLDQNHLVQRGLCILKQTRLLAASLGCDATLTWMGNEFGQIDSVDMPRAANGFNKEQALVAYALADDKGLKHKHLEMFELCLNRTGAALQWLKGAKHTVIVADEEAKVLAYARGGCIFVMNFHPSTCHEAYRLDLPKGLDVMRELSIFFDTEDPRFGGAASAPLLMPAGKVNSGLLQLRLPPRCGLVLGPATAAAALSADRLLQCGTADALINGA</sequence>
<dbReference type="Pfam" id="PF13439">
    <property type="entry name" value="Glyco_transf_4"/>
    <property type="match status" value="1"/>
</dbReference>
<dbReference type="SUPFAM" id="SSF53756">
    <property type="entry name" value="UDP-Glycosyltransferase/glycogen phosphorylase"/>
    <property type="match status" value="1"/>
</dbReference>
<name>A0A813LSU9_POLGL</name>